<feature type="region of interest" description="Disordered" evidence="1">
    <location>
        <begin position="51"/>
        <end position="81"/>
    </location>
</feature>
<proteinExistence type="predicted"/>
<feature type="compositionally biased region" description="Low complexity" evidence="1">
    <location>
        <begin position="51"/>
        <end position="68"/>
    </location>
</feature>
<organism evidence="2 3">
    <name type="scientific">Kribbella steppae</name>
    <dbReference type="NCBI Taxonomy" id="2512223"/>
    <lineage>
        <taxon>Bacteria</taxon>
        <taxon>Bacillati</taxon>
        <taxon>Actinomycetota</taxon>
        <taxon>Actinomycetes</taxon>
        <taxon>Propionibacteriales</taxon>
        <taxon>Kribbellaceae</taxon>
        <taxon>Kribbella</taxon>
    </lineage>
</organism>
<evidence type="ECO:0000256" key="1">
    <source>
        <dbReference type="SAM" id="MobiDB-lite"/>
    </source>
</evidence>
<reference evidence="2 3" key="1">
    <citation type="journal article" date="2015" name="Stand. Genomic Sci.">
        <title>Genomic Encyclopedia of Bacterial and Archaeal Type Strains, Phase III: the genomes of soil and plant-associated and newly described type strains.</title>
        <authorList>
            <person name="Whitman W.B."/>
            <person name="Woyke T."/>
            <person name="Klenk H.P."/>
            <person name="Zhou Y."/>
            <person name="Lilburn T.G."/>
            <person name="Beck B.J."/>
            <person name="De Vos P."/>
            <person name="Vandamme P."/>
            <person name="Eisen J.A."/>
            <person name="Garrity G."/>
            <person name="Hugenholtz P."/>
            <person name="Kyrpides N.C."/>
        </authorList>
    </citation>
    <scope>NUCLEOTIDE SEQUENCE [LARGE SCALE GENOMIC DNA]</scope>
    <source>
        <strain evidence="2 3">VKM Ac-2572</strain>
    </source>
</reference>
<protein>
    <submittedName>
        <fullName evidence="2">Uncharacterized protein</fullName>
    </submittedName>
</protein>
<name>A0A4R2HKG8_9ACTN</name>
<sequence length="249" mass="26499">MARRGTVGALLGSGLVAITALGGAGGYGVGLLTAVDRSAAAAGTAAPLGAIRTSTSTPSTTPSPTSTPRVIQPDNSPPLDASELRYKTRSFDVEYVYKSQVSARVPANWNMTRPDPPRTARFTDPTGKRWIRVEAGFTIQRPPAASMEARILELNRLPKDQMLKYISSTVEGNYATLVYTYVPPASLAPVATVRYVIVRWVADESGLCAVEMSSTGLPQDKKALMTVIDKAASSVVRRDSPLDSSEKPS</sequence>
<keyword evidence="3" id="KW-1185">Reference proteome</keyword>
<comment type="caution">
    <text evidence="2">The sequence shown here is derived from an EMBL/GenBank/DDBJ whole genome shotgun (WGS) entry which is preliminary data.</text>
</comment>
<evidence type="ECO:0000313" key="3">
    <source>
        <dbReference type="Proteomes" id="UP000294508"/>
    </source>
</evidence>
<gene>
    <name evidence="2" type="ORF">EV652_105529</name>
</gene>
<accession>A0A4R2HKG8</accession>
<evidence type="ECO:0000313" key="2">
    <source>
        <dbReference type="EMBL" id="TCO30527.1"/>
    </source>
</evidence>
<dbReference type="EMBL" id="SLWN01000005">
    <property type="protein sequence ID" value="TCO30527.1"/>
    <property type="molecule type" value="Genomic_DNA"/>
</dbReference>
<dbReference type="AlphaFoldDB" id="A0A4R2HKG8"/>
<dbReference type="Proteomes" id="UP000294508">
    <property type="component" value="Unassembled WGS sequence"/>
</dbReference>